<proteinExistence type="predicted"/>
<gene>
    <name evidence="1" type="ORF">BHU72_13310</name>
</gene>
<dbReference type="Proteomes" id="UP000095255">
    <property type="component" value="Unassembled WGS sequence"/>
</dbReference>
<dbReference type="SUPFAM" id="SSF53597">
    <property type="entry name" value="Dihydrofolate reductase-like"/>
    <property type="match status" value="1"/>
</dbReference>
<accession>A0A1E5L8C7</accession>
<evidence type="ECO:0000313" key="1">
    <source>
        <dbReference type="EMBL" id="OEH86395.1"/>
    </source>
</evidence>
<evidence type="ECO:0008006" key="3">
    <source>
        <dbReference type="Google" id="ProtNLM"/>
    </source>
</evidence>
<dbReference type="Gene3D" id="3.40.430.10">
    <property type="entry name" value="Dihydrofolate Reductase, subunit A"/>
    <property type="match status" value="1"/>
</dbReference>
<name>A0A1E5L8C7_9FIRM</name>
<reference evidence="1 2" key="1">
    <citation type="submission" date="2016-09" db="EMBL/GenBank/DDBJ databases">
        <title>Desulfuribacillus arsenicus sp. nov., an obligately anaerobic, dissimilatory arsenic- and antimonate-reducing bacterium isolated from anoxic sediments.</title>
        <authorList>
            <person name="Abin C.A."/>
            <person name="Hollibaugh J.T."/>
        </authorList>
    </citation>
    <scope>NUCLEOTIDE SEQUENCE [LARGE SCALE GENOMIC DNA]</scope>
    <source>
        <strain evidence="1 2">MLFW-2</strain>
    </source>
</reference>
<dbReference type="EMBL" id="MJAT01000004">
    <property type="protein sequence ID" value="OEH86395.1"/>
    <property type="molecule type" value="Genomic_DNA"/>
</dbReference>
<protein>
    <recommendedName>
        <fullName evidence="3">Bacterial bifunctional deaminase-reductase C-terminal domain-containing protein</fullName>
    </recommendedName>
</protein>
<evidence type="ECO:0000313" key="2">
    <source>
        <dbReference type="Proteomes" id="UP000095255"/>
    </source>
</evidence>
<organism evidence="1 2">
    <name type="scientific">Desulfuribacillus stibiiarsenatis</name>
    <dbReference type="NCBI Taxonomy" id="1390249"/>
    <lineage>
        <taxon>Bacteria</taxon>
        <taxon>Bacillati</taxon>
        <taxon>Bacillota</taxon>
        <taxon>Desulfuribacillia</taxon>
        <taxon>Desulfuribacillales</taxon>
        <taxon>Desulfuribacillaceae</taxon>
        <taxon>Desulfuribacillus</taxon>
    </lineage>
</organism>
<dbReference type="STRING" id="1390249.BHU72_13310"/>
<dbReference type="AlphaFoldDB" id="A0A1E5L8C7"/>
<dbReference type="InterPro" id="IPR024072">
    <property type="entry name" value="DHFR-like_dom_sf"/>
</dbReference>
<keyword evidence="2" id="KW-1185">Reference proteome</keyword>
<comment type="caution">
    <text evidence="1">The sequence shown here is derived from an EMBL/GenBank/DDBJ whole genome shotgun (WGS) entry which is preliminary data.</text>
</comment>
<sequence length="109" mass="13062">MHWKWQSRKDSSINRENHKRDAFKIEGGNILEDQRKVVLYIAQSLDGYIARVNNDISWLSIVERDNEDYGYDDFIKTVDTVFMGRKTYEKVLGFGVEFPHKGRTWRRFE</sequence>